<dbReference type="UniPathway" id="UPA00068">
    <property type="reaction ID" value="UER00107"/>
</dbReference>
<evidence type="ECO:0000256" key="9">
    <source>
        <dbReference type="HAMAP-Rule" id="MF_00082"/>
    </source>
</evidence>
<dbReference type="InterPro" id="IPR036393">
    <property type="entry name" value="AceGlu_kinase-like_sf"/>
</dbReference>
<dbReference type="RefSeq" id="WP_303702098.1">
    <property type="nucleotide sequence ID" value="NZ_VSIV01000371.1"/>
</dbReference>
<dbReference type="EC" id="2.7.2.8" evidence="9"/>
<dbReference type="InterPro" id="IPR001048">
    <property type="entry name" value="Asp/Glu/Uridylate_kinase"/>
</dbReference>
<dbReference type="GO" id="GO:0005524">
    <property type="term" value="F:ATP binding"/>
    <property type="evidence" value="ECO:0007669"/>
    <property type="project" value="UniProtKB-UniRule"/>
</dbReference>
<keyword evidence="6 9" id="KW-0418">Kinase</keyword>
<keyword evidence="5 9" id="KW-0547">Nucleotide-binding</keyword>
<evidence type="ECO:0000256" key="8">
    <source>
        <dbReference type="ARBA" id="ARBA00048141"/>
    </source>
</evidence>
<dbReference type="EMBL" id="VSIV01000371">
    <property type="protein sequence ID" value="TYB32395.1"/>
    <property type="molecule type" value="Genomic_DNA"/>
</dbReference>
<dbReference type="InterPro" id="IPR041727">
    <property type="entry name" value="NAGK-C"/>
</dbReference>
<evidence type="ECO:0000256" key="7">
    <source>
        <dbReference type="ARBA" id="ARBA00022840"/>
    </source>
</evidence>
<dbReference type="InterPro" id="IPR037528">
    <property type="entry name" value="ArgB"/>
</dbReference>
<comment type="function">
    <text evidence="9">Catalyzes the ATP-dependent phosphorylation of N-acetyl-L-glutamate.</text>
</comment>
<dbReference type="HAMAP" id="MF_00082">
    <property type="entry name" value="ArgB"/>
    <property type="match status" value="1"/>
</dbReference>
<feature type="binding site" evidence="9">
    <location>
        <position position="86"/>
    </location>
    <ligand>
        <name>substrate</name>
    </ligand>
</feature>
<evidence type="ECO:0000313" key="12">
    <source>
        <dbReference type="Proteomes" id="UP000323337"/>
    </source>
</evidence>
<gene>
    <name evidence="9 11" type="primary">argB</name>
    <name evidence="11" type="ORF">FXF49_11760</name>
</gene>
<organism evidence="11 12">
    <name type="scientific">Flexistipes sinusarabici</name>
    <dbReference type="NCBI Taxonomy" id="2352"/>
    <lineage>
        <taxon>Bacteria</taxon>
        <taxon>Pseudomonadati</taxon>
        <taxon>Deferribacterota</taxon>
        <taxon>Deferribacteres</taxon>
        <taxon>Deferribacterales</taxon>
        <taxon>Flexistipitaceae</taxon>
        <taxon>Flexistipes</taxon>
    </lineage>
</organism>
<dbReference type="PANTHER" id="PTHR23342:SF0">
    <property type="entry name" value="N-ACETYLGLUTAMATE SYNTHASE, MITOCHONDRIAL"/>
    <property type="match status" value="1"/>
</dbReference>
<dbReference type="PIRSF" id="PIRSF000728">
    <property type="entry name" value="NAGK"/>
    <property type="match status" value="1"/>
</dbReference>
<name>A0A5D0MKF9_FLESI</name>
<accession>A0A5D0MKF9</accession>
<dbReference type="Proteomes" id="UP000323337">
    <property type="component" value="Unassembled WGS sequence"/>
</dbReference>
<keyword evidence="9" id="KW-0963">Cytoplasm</keyword>
<dbReference type="NCBIfam" id="TIGR00761">
    <property type="entry name" value="argB"/>
    <property type="match status" value="1"/>
</dbReference>
<keyword evidence="4 9" id="KW-0808">Transferase</keyword>
<evidence type="ECO:0000313" key="11">
    <source>
        <dbReference type="EMBL" id="TYB32395.1"/>
    </source>
</evidence>
<dbReference type="Gene3D" id="3.40.1160.10">
    <property type="entry name" value="Acetylglutamate kinase-like"/>
    <property type="match status" value="1"/>
</dbReference>
<dbReference type="GO" id="GO:0042450">
    <property type="term" value="P:L-arginine biosynthetic process via ornithine"/>
    <property type="evidence" value="ECO:0007669"/>
    <property type="project" value="UniProtKB-UniRule"/>
</dbReference>
<dbReference type="FunFam" id="3.40.1160.10:FF:000004">
    <property type="entry name" value="Acetylglutamate kinase"/>
    <property type="match status" value="1"/>
</dbReference>
<dbReference type="InterPro" id="IPR001057">
    <property type="entry name" value="Glu/AcGlu_kinase"/>
</dbReference>
<keyword evidence="3 9" id="KW-0028">Amino-acid biosynthesis</keyword>
<evidence type="ECO:0000256" key="5">
    <source>
        <dbReference type="ARBA" id="ARBA00022741"/>
    </source>
</evidence>
<dbReference type="GO" id="GO:0003991">
    <property type="term" value="F:acetylglutamate kinase activity"/>
    <property type="evidence" value="ECO:0007669"/>
    <property type="project" value="UniProtKB-UniRule"/>
</dbReference>
<protein>
    <recommendedName>
        <fullName evidence="9">Acetylglutamate kinase</fullName>
        <ecNumber evidence="9">2.7.2.8</ecNumber>
    </recommendedName>
    <alternativeName>
        <fullName evidence="9">N-acetyl-L-glutamate 5-phosphotransferase</fullName>
    </alternativeName>
    <alternativeName>
        <fullName evidence="9">NAG kinase</fullName>
        <shortName evidence="9">NAGK</shortName>
    </alternativeName>
</protein>
<reference evidence="11 12" key="1">
    <citation type="submission" date="2019-08" db="EMBL/GenBank/DDBJ databases">
        <title>Genomic characterization of a novel candidate phylum (ARYD3) from a high temperature, high salinity tertiary oil reservoir in north central Oklahoma, USA.</title>
        <authorList>
            <person name="Youssef N.H."/>
            <person name="Yadav A."/>
            <person name="Elshahed M.S."/>
        </authorList>
    </citation>
    <scope>NUCLEOTIDE SEQUENCE [LARGE SCALE GENOMIC DNA]</scope>
    <source>
        <strain evidence="11">ARYD1</strain>
    </source>
</reference>
<keyword evidence="2 9" id="KW-0055">Arginine biosynthesis</keyword>
<comment type="pathway">
    <text evidence="1 9">Amino-acid biosynthesis; L-arginine biosynthesis; N(2)-acetyl-L-ornithine from L-glutamate: step 2/4.</text>
</comment>
<dbReference type="InterPro" id="IPR004662">
    <property type="entry name" value="AcgluKinase_fam"/>
</dbReference>
<keyword evidence="7 9" id="KW-0067">ATP-binding</keyword>
<dbReference type="PRINTS" id="PR00474">
    <property type="entry name" value="GLU5KINASE"/>
</dbReference>
<comment type="similarity">
    <text evidence="9">Belongs to the acetylglutamate kinase family. ArgB subfamily.</text>
</comment>
<evidence type="ECO:0000256" key="4">
    <source>
        <dbReference type="ARBA" id="ARBA00022679"/>
    </source>
</evidence>
<evidence type="ECO:0000259" key="10">
    <source>
        <dbReference type="Pfam" id="PF00696"/>
    </source>
</evidence>
<feature type="site" description="Transition state stabilizer" evidence="9">
    <location>
        <position position="29"/>
    </location>
</feature>
<dbReference type="AlphaFoldDB" id="A0A5D0MKF9"/>
<dbReference type="Pfam" id="PF00696">
    <property type="entry name" value="AA_kinase"/>
    <property type="match status" value="1"/>
</dbReference>
<feature type="site" description="Transition state stabilizer" evidence="9">
    <location>
        <position position="250"/>
    </location>
</feature>
<sequence>MQKLIEKASTLVESLPYIRRFYGKTIVVKYGGSAMVETELKNNFAKDIVLLKYVGINPIIVHGGGPQIAEMLEKMGIKTKFVSGMRVTDKETMSVVEMVLAGKVNKDIVNLINKNGGSAIGLSGKDGHLLTAEKLMVENDSTILQAPEIMDIGHVGRVKEVDADVIQAVSKDFIPIIAPVGIDDDYEAYNINADLVAGSVAAAVKAEKLIILTDVRGVLDNDGSLISSIKTDDVPRLKHEKIIKGGMIPKTDAAVTALQAGINKAHIVDGRILHSVLLEIFTDSGIGTQITL</sequence>
<proteinExistence type="inferred from homology"/>
<feature type="domain" description="Aspartate/glutamate/uridylate kinase" evidence="10">
    <location>
        <begin position="24"/>
        <end position="269"/>
    </location>
</feature>
<comment type="catalytic activity">
    <reaction evidence="8 9">
        <text>N-acetyl-L-glutamate + ATP = N-acetyl-L-glutamyl 5-phosphate + ADP</text>
        <dbReference type="Rhea" id="RHEA:14629"/>
        <dbReference type="ChEBI" id="CHEBI:30616"/>
        <dbReference type="ChEBI" id="CHEBI:44337"/>
        <dbReference type="ChEBI" id="CHEBI:57936"/>
        <dbReference type="ChEBI" id="CHEBI:456216"/>
        <dbReference type="EC" id="2.7.2.8"/>
    </reaction>
</comment>
<dbReference type="SUPFAM" id="SSF53633">
    <property type="entry name" value="Carbamate kinase-like"/>
    <property type="match status" value="1"/>
</dbReference>
<comment type="caution">
    <text evidence="11">The sequence shown here is derived from an EMBL/GenBank/DDBJ whole genome shotgun (WGS) entry which is preliminary data.</text>
</comment>
<dbReference type="CDD" id="cd04250">
    <property type="entry name" value="AAK_NAGK-C"/>
    <property type="match status" value="1"/>
</dbReference>
<evidence type="ECO:0000256" key="2">
    <source>
        <dbReference type="ARBA" id="ARBA00022571"/>
    </source>
</evidence>
<evidence type="ECO:0000256" key="3">
    <source>
        <dbReference type="ARBA" id="ARBA00022605"/>
    </source>
</evidence>
<evidence type="ECO:0000256" key="1">
    <source>
        <dbReference type="ARBA" id="ARBA00004828"/>
    </source>
</evidence>
<evidence type="ECO:0000256" key="6">
    <source>
        <dbReference type="ARBA" id="ARBA00022777"/>
    </source>
</evidence>
<dbReference type="PANTHER" id="PTHR23342">
    <property type="entry name" value="N-ACETYLGLUTAMATE SYNTHASE"/>
    <property type="match status" value="1"/>
</dbReference>
<comment type="subcellular location">
    <subcellularLocation>
        <location evidence="9">Cytoplasm</location>
    </subcellularLocation>
</comment>
<feature type="binding site" evidence="9">
    <location>
        <begin position="64"/>
        <end position="65"/>
    </location>
    <ligand>
        <name>substrate</name>
    </ligand>
</feature>
<dbReference type="GO" id="GO:0005737">
    <property type="term" value="C:cytoplasm"/>
    <property type="evidence" value="ECO:0007669"/>
    <property type="project" value="UniProtKB-SubCell"/>
</dbReference>
<feature type="binding site" evidence="9">
    <location>
        <position position="190"/>
    </location>
    <ligand>
        <name>substrate</name>
    </ligand>
</feature>